<dbReference type="EMBL" id="PYGF01000003">
    <property type="protein sequence ID" value="PSL05689.1"/>
    <property type="molecule type" value="Genomic_DNA"/>
</dbReference>
<protein>
    <recommendedName>
        <fullName evidence="1">mRNA interferase</fullName>
        <ecNumber evidence="1">3.1.-.-</ecNumber>
    </recommendedName>
</protein>
<dbReference type="GO" id="GO:0016075">
    <property type="term" value="P:rRNA catabolic process"/>
    <property type="evidence" value="ECO:0007669"/>
    <property type="project" value="TreeGrafter"/>
</dbReference>
<comment type="similarity">
    <text evidence="1">Belongs to the PemK/MazF family.</text>
</comment>
<dbReference type="Gene3D" id="2.30.30.110">
    <property type="match status" value="1"/>
</dbReference>
<keyword evidence="1" id="KW-0540">Nuclease</keyword>
<keyword evidence="1" id="KW-0255">Endonuclease</keyword>
<dbReference type="RefSeq" id="WP_106566739.1">
    <property type="nucleotide sequence ID" value="NZ_JAUVYL010000005.1"/>
</dbReference>
<dbReference type="EC" id="3.1.-.-" evidence="1"/>
<organism evidence="2 3">
    <name type="scientific">Cecembia rubra</name>
    <dbReference type="NCBI Taxonomy" id="1485585"/>
    <lineage>
        <taxon>Bacteria</taxon>
        <taxon>Pseudomonadati</taxon>
        <taxon>Bacteroidota</taxon>
        <taxon>Cytophagia</taxon>
        <taxon>Cytophagales</taxon>
        <taxon>Cyclobacteriaceae</taxon>
        <taxon>Cecembia</taxon>
    </lineage>
</organism>
<dbReference type="GO" id="GO:0016787">
    <property type="term" value="F:hydrolase activity"/>
    <property type="evidence" value="ECO:0007669"/>
    <property type="project" value="UniProtKB-KW"/>
</dbReference>
<comment type="caution">
    <text evidence="2">The sequence shown here is derived from an EMBL/GenBank/DDBJ whole genome shotgun (WGS) entry which is preliminary data.</text>
</comment>
<dbReference type="GO" id="GO:0006402">
    <property type="term" value="P:mRNA catabolic process"/>
    <property type="evidence" value="ECO:0007669"/>
    <property type="project" value="TreeGrafter"/>
</dbReference>
<keyword evidence="1" id="KW-0378">Hydrolase</keyword>
<dbReference type="GO" id="GO:0003677">
    <property type="term" value="F:DNA binding"/>
    <property type="evidence" value="ECO:0007669"/>
    <property type="project" value="InterPro"/>
</dbReference>
<proteinExistence type="inferred from homology"/>
<reference evidence="2 3" key="1">
    <citation type="submission" date="2018-03" db="EMBL/GenBank/DDBJ databases">
        <title>Genomic Encyclopedia of Archaeal and Bacterial Type Strains, Phase II (KMG-II): from individual species to whole genera.</title>
        <authorList>
            <person name="Goeker M."/>
        </authorList>
    </citation>
    <scope>NUCLEOTIDE SEQUENCE [LARGE SCALE GENOMIC DNA]</scope>
    <source>
        <strain evidence="2 3">DSM 28057</strain>
    </source>
</reference>
<keyword evidence="3" id="KW-1185">Reference proteome</keyword>
<accession>A0A2P8E880</accession>
<dbReference type="OrthoDB" id="9808744at2"/>
<dbReference type="PIRSF" id="PIRSF033490">
    <property type="entry name" value="MazF"/>
    <property type="match status" value="1"/>
</dbReference>
<dbReference type="GO" id="GO:0004521">
    <property type="term" value="F:RNA endonuclease activity"/>
    <property type="evidence" value="ECO:0007669"/>
    <property type="project" value="TreeGrafter"/>
</dbReference>
<dbReference type="SUPFAM" id="SSF50118">
    <property type="entry name" value="Cell growth inhibitor/plasmid maintenance toxic component"/>
    <property type="match status" value="1"/>
</dbReference>
<name>A0A2P8E880_9BACT</name>
<gene>
    <name evidence="2" type="ORF">CLV48_103204</name>
</gene>
<dbReference type="PANTHER" id="PTHR33988">
    <property type="entry name" value="ENDORIBONUCLEASE MAZF-RELATED"/>
    <property type="match status" value="1"/>
</dbReference>
<evidence type="ECO:0000313" key="2">
    <source>
        <dbReference type="EMBL" id="PSL05689.1"/>
    </source>
</evidence>
<dbReference type="Proteomes" id="UP000240708">
    <property type="component" value="Unassembled WGS sequence"/>
</dbReference>
<comment type="function">
    <text evidence="1">Toxic component of a type II toxin-antitoxin (TA) system.</text>
</comment>
<evidence type="ECO:0000313" key="3">
    <source>
        <dbReference type="Proteomes" id="UP000240708"/>
    </source>
</evidence>
<dbReference type="Pfam" id="PF02452">
    <property type="entry name" value="PemK_toxin"/>
    <property type="match status" value="1"/>
</dbReference>
<dbReference type="InterPro" id="IPR003477">
    <property type="entry name" value="PemK-like"/>
</dbReference>
<dbReference type="AlphaFoldDB" id="A0A2P8E880"/>
<dbReference type="InterPro" id="IPR011067">
    <property type="entry name" value="Plasmid_toxin/cell-grow_inhib"/>
</dbReference>
<evidence type="ECO:0000256" key="1">
    <source>
        <dbReference type="PIRNR" id="PIRNR033490"/>
    </source>
</evidence>
<sequence>MKQGEIWHADLNPVKGSEQAGFRPVVIISGNLLNKYLKVVITVPLTTKIKSYQGNPILQPSPINNLKAASEMMIFHIRSISKERLVEKIGEISEAELKQALETLQDITTLH</sequence>